<dbReference type="Proteomes" id="UP000287651">
    <property type="component" value="Unassembled WGS sequence"/>
</dbReference>
<dbReference type="PANTHER" id="PTHR11099:SF0">
    <property type="entry name" value="VACUOLAR PROTEIN SORTING-ASSOCIATED PROTEIN 35"/>
    <property type="match status" value="1"/>
</dbReference>
<protein>
    <submittedName>
        <fullName evidence="1">Uncharacterized protein</fullName>
    </submittedName>
</protein>
<dbReference type="InterPro" id="IPR005378">
    <property type="entry name" value="Vps35"/>
</dbReference>
<dbReference type="Pfam" id="PF03635">
    <property type="entry name" value="Vps35"/>
    <property type="match status" value="1"/>
</dbReference>
<dbReference type="PANTHER" id="PTHR11099">
    <property type="entry name" value="VACUOLAR SORTING PROTEIN 35"/>
    <property type="match status" value="1"/>
</dbReference>
<gene>
    <name evidence="1" type="ORF">B296_00050094</name>
</gene>
<name>A0A426YBM8_ENSVE</name>
<dbReference type="GO" id="GO:0005829">
    <property type="term" value="C:cytosol"/>
    <property type="evidence" value="ECO:0007669"/>
    <property type="project" value="GOC"/>
</dbReference>
<comment type="caution">
    <text evidence="1">The sequence shown here is derived from an EMBL/GenBank/DDBJ whole genome shotgun (WGS) entry which is preliminary data.</text>
</comment>
<dbReference type="EMBL" id="AMZH03013542">
    <property type="protein sequence ID" value="RRT49096.1"/>
    <property type="molecule type" value="Genomic_DNA"/>
</dbReference>
<sequence length="212" mass="24421">MLPHGDDEEKWLAEGIAGIQHNAFYMHRALVGTQSRYDALIAKPNLHHSPNMLSELRTSLLSPHKYYELCELGYLFDLSCSKCCLCRSWILMCFFSGDWEDMRAFDELRKMEMFFREETARGTISVIELYELVQHAGNILPRLSGCQLIRYLLCTVGSVYIKSKEAPAKDVLKDLVEMCRGIQHPIRGLFLRSYLCQISRDKLPDIGSEYEG</sequence>
<dbReference type="GO" id="GO:0006886">
    <property type="term" value="P:intracellular protein transport"/>
    <property type="evidence" value="ECO:0007669"/>
    <property type="project" value="TreeGrafter"/>
</dbReference>
<dbReference type="GO" id="GO:0005770">
    <property type="term" value="C:late endosome"/>
    <property type="evidence" value="ECO:0007669"/>
    <property type="project" value="TreeGrafter"/>
</dbReference>
<dbReference type="AlphaFoldDB" id="A0A426YBM8"/>
<dbReference type="GO" id="GO:0042147">
    <property type="term" value="P:retrograde transport, endosome to Golgi"/>
    <property type="evidence" value="ECO:0007669"/>
    <property type="project" value="InterPro"/>
</dbReference>
<accession>A0A426YBM8</accession>
<dbReference type="GO" id="GO:0030906">
    <property type="term" value="C:retromer, cargo-selective complex"/>
    <property type="evidence" value="ECO:0007669"/>
    <property type="project" value="InterPro"/>
</dbReference>
<evidence type="ECO:0000313" key="2">
    <source>
        <dbReference type="Proteomes" id="UP000287651"/>
    </source>
</evidence>
<evidence type="ECO:0000313" key="1">
    <source>
        <dbReference type="EMBL" id="RRT49096.1"/>
    </source>
</evidence>
<reference evidence="1 2" key="1">
    <citation type="journal article" date="2014" name="Agronomy (Basel)">
        <title>A Draft Genome Sequence for Ensete ventricosum, the Drought-Tolerant Tree Against Hunger.</title>
        <authorList>
            <person name="Harrison J."/>
            <person name="Moore K.A."/>
            <person name="Paszkiewicz K."/>
            <person name="Jones T."/>
            <person name="Grant M."/>
            <person name="Ambacheew D."/>
            <person name="Muzemil S."/>
            <person name="Studholme D.J."/>
        </authorList>
    </citation>
    <scope>NUCLEOTIDE SEQUENCE [LARGE SCALE GENOMIC DNA]</scope>
</reference>
<proteinExistence type="predicted"/>
<organism evidence="1 2">
    <name type="scientific">Ensete ventricosum</name>
    <name type="common">Abyssinian banana</name>
    <name type="synonym">Musa ensete</name>
    <dbReference type="NCBI Taxonomy" id="4639"/>
    <lineage>
        <taxon>Eukaryota</taxon>
        <taxon>Viridiplantae</taxon>
        <taxon>Streptophyta</taxon>
        <taxon>Embryophyta</taxon>
        <taxon>Tracheophyta</taxon>
        <taxon>Spermatophyta</taxon>
        <taxon>Magnoliopsida</taxon>
        <taxon>Liliopsida</taxon>
        <taxon>Zingiberales</taxon>
        <taxon>Musaceae</taxon>
        <taxon>Ensete</taxon>
    </lineage>
</organism>